<organismHost>
    <name type="scientific">Capra hircus</name>
    <name type="common">Goat</name>
    <dbReference type="NCBI Taxonomy" id="9925"/>
</organismHost>
<sequence length="346" mass="37951">MPLFRKLMVSRSLVKECLTLDFRQGERLPTRCFLPVPAGTTFHRVCDTSPLTDEVSRHVQEPVMGTGRVQYYYFESGQGMIGDNAGMPRMLVCTRSAYNGGDVVVRSTRSRADKTVVAPCQGMVLLLSPFCAFDITPVESGSAIFAEVIVTAPSMDHVEAVTGTGEAAVRIFNSHHPLWPRHGSNVCFALRLLRDVRTGERVVEQMFMDGRWHTVLRTSCGNKVCVPADLVGQTNLEEVPFCDVTPEIMRRALAIDPPYEAVAHPHRCVYGAMDVRCANEYLVYCTFKTEPARRSTSSPGPDGPLSPATPSTSRAVAARAPTTPQEVTSPTTKLVETCLRDALDGL</sequence>
<proteinExistence type="predicted"/>
<protein>
    <submittedName>
        <fullName evidence="2">Uncharacterized protein</fullName>
    </submittedName>
</protein>
<dbReference type="EMBL" id="KF234407">
    <property type="protein sequence ID" value="AHZ33812.1"/>
    <property type="molecule type" value="Genomic_DNA"/>
</dbReference>
<dbReference type="InterPro" id="IPR009641">
    <property type="entry name" value="Vaccinia_virus_A37"/>
</dbReference>
<dbReference type="Pfam" id="PF06822">
    <property type="entry name" value="DUF1235"/>
    <property type="match status" value="1"/>
</dbReference>
<dbReference type="Proteomes" id="UP000150883">
    <property type="component" value="Segment"/>
</dbReference>
<feature type="compositionally biased region" description="Polar residues" evidence="1">
    <location>
        <begin position="322"/>
        <end position="332"/>
    </location>
</feature>
<accession>A0A0F6N211</accession>
<organism evidence="2 3">
    <name type="scientific">Orf virus</name>
    <name type="common">ORFV</name>
    <dbReference type="NCBI Taxonomy" id="10258"/>
    <lineage>
        <taxon>Viruses</taxon>
        <taxon>Varidnaviria</taxon>
        <taxon>Bamfordvirae</taxon>
        <taxon>Nucleocytoviricota</taxon>
        <taxon>Pokkesviricetes</taxon>
        <taxon>Chitovirales</taxon>
        <taxon>Poxviridae</taxon>
        <taxon>Chordopoxvirinae</taxon>
        <taxon>Parapoxvirus</taxon>
        <taxon>Parapoxvirus orf</taxon>
    </lineage>
</organism>
<feature type="region of interest" description="Disordered" evidence="1">
    <location>
        <begin position="291"/>
        <end position="332"/>
    </location>
</feature>
<name>A0A0F6N211_ORFV</name>
<reference evidence="2 3" key="1">
    <citation type="submission" date="2013-06" db="EMBL/GenBank/DDBJ databases">
        <title>Complete genome of orf virus NA1/11 and comparative genomic with other parapoxvirus.</title>
        <authorList>
            <person name="Li W."/>
            <person name="Hao W."/>
            <person name="Ning Z."/>
            <person name="Chi X."/>
            <person name="Tong C."/>
            <person name="Gao F."/>
            <person name="Song D."/>
            <person name="Li M."/>
            <person name="Luo S."/>
        </authorList>
    </citation>
    <scope>NUCLEOTIDE SEQUENCE [LARGE SCALE GENOMIC DNA]</scope>
    <source>
        <strain evidence="2">NA1/11</strain>
    </source>
</reference>
<evidence type="ECO:0000313" key="3">
    <source>
        <dbReference type="Proteomes" id="UP000150883"/>
    </source>
</evidence>
<organismHost>
    <name type="scientific">Homo sapiens</name>
    <name type="common">Human</name>
    <dbReference type="NCBI Taxonomy" id="9606"/>
</organismHost>
<evidence type="ECO:0000313" key="2">
    <source>
        <dbReference type="EMBL" id="AHZ33812.1"/>
    </source>
</evidence>
<evidence type="ECO:0000256" key="1">
    <source>
        <dbReference type="SAM" id="MobiDB-lite"/>
    </source>
</evidence>
<organismHost>
    <name type="scientific">Ovis aries</name>
    <name type="common">Sheep</name>
    <dbReference type="NCBI Taxonomy" id="9940"/>
</organismHost>